<keyword evidence="5 7" id="KW-0486">Methionine biosynthesis</keyword>
<comment type="pathway">
    <text evidence="7">Amino-acid biosynthesis; L-methionine biosynthesis via de novo pathway; O-acetyl-L-homoserine from L-homoserine: step 1/1.</text>
</comment>
<feature type="binding site" evidence="7">
    <location>
        <position position="213"/>
    </location>
    <ligand>
        <name>substrate</name>
    </ligand>
</feature>
<proteinExistence type="inferred from homology"/>
<dbReference type="InterPro" id="IPR000073">
    <property type="entry name" value="AB_hydrolase_1"/>
</dbReference>
<evidence type="ECO:0000256" key="2">
    <source>
        <dbReference type="ARBA" id="ARBA00022490"/>
    </source>
</evidence>
<accession>A0A2K8N4G0</accession>
<evidence type="ECO:0000256" key="8">
    <source>
        <dbReference type="PIRSR" id="PIRSR000443-1"/>
    </source>
</evidence>
<dbReference type="GO" id="GO:0005737">
    <property type="term" value="C:cytoplasm"/>
    <property type="evidence" value="ECO:0007669"/>
    <property type="project" value="UniProtKB-SubCell"/>
</dbReference>
<evidence type="ECO:0000256" key="5">
    <source>
        <dbReference type="ARBA" id="ARBA00023167"/>
    </source>
</evidence>
<dbReference type="Gene3D" id="3.40.50.1820">
    <property type="entry name" value="alpha/beta hydrolase"/>
    <property type="match status" value="1"/>
</dbReference>
<keyword evidence="11" id="KW-1185">Reference proteome</keyword>
<evidence type="ECO:0000256" key="7">
    <source>
        <dbReference type="HAMAP-Rule" id="MF_00296"/>
    </source>
</evidence>
<keyword evidence="4 7" id="KW-0808">Transferase</keyword>
<feature type="domain" description="AB hydrolase-1" evidence="9">
    <location>
        <begin position="44"/>
        <end position="315"/>
    </location>
</feature>
<feature type="active site" description="Nucleophile" evidence="7 8">
    <location>
        <position position="144"/>
    </location>
</feature>
<reference evidence="11" key="1">
    <citation type="submission" date="2017-11" db="EMBL/GenBank/DDBJ databases">
        <title>Complete Genome Sequence of Kyrpidia sp. Strain EA-1, a thermophilic, hydrogen-oxidizing Bacterium, isolated from the Azores.</title>
        <authorList>
            <person name="Reiner J.E."/>
            <person name="Lapp C.J."/>
            <person name="Bunk B."/>
            <person name="Gescher J."/>
        </authorList>
    </citation>
    <scope>NUCLEOTIDE SEQUENCE [LARGE SCALE GENOMIC DNA]</scope>
    <source>
        <strain evidence="11">EA-1</strain>
    </source>
</reference>
<feature type="active site" evidence="7 8">
    <location>
        <position position="310"/>
    </location>
</feature>
<evidence type="ECO:0000259" key="9">
    <source>
        <dbReference type="Pfam" id="PF00561"/>
    </source>
</evidence>
<dbReference type="PIRSF" id="PIRSF000443">
    <property type="entry name" value="Homoser_Ac_trans"/>
    <property type="match status" value="1"/>
</dbReference>
<comment type="caution">
    <text evidence="7">Lacks conserved residue(s) required for the propagation of feature annotation.</text>
</comment>
<dbReference type="UniPathway" id="UPA00051">
    <property type="reaction ID" value="UER00074"/>
</dbReference>
<dbReference type="SUPFAM" id="SSF53474">
    <property type="entry name" value="alpha/beta-Hydrolases"/>
    <property type="match status" value="1"/>
</dbReference>
<dbReference type="GO" id="GO:0009092">
    <property type="term" value="P:homoserine metabolic process"/>
    <property type="evidence" value="ECO:0007669"/>
    <property type="project" value="TreeGrafter"/>
</dbReference>
<organism evidence="10 11">
    <name type="scientific">Kyrpidia spormannii</name>
    <dbReference type="NCBI Taxonomy" id="2055160"/>
    <lineage>
        <taxon>Bacteria</taxon>
        <taxon>Bacillati</taxon>
        <taxon>Bacillota</taxon>
        <taxon>Bacilli</taxon>
        <taxon>Bacillales</taxon>
        <taxon>Alicyclobacillaceae</taxon>
        <taxon>Kyrpidia</taxon>
    </lineage>
</organism>
<dbReference type="InterPro" id="IPR029058">
    <property type="entry name" value="AB_hydrolase_fold"/>
</dbReference>
<keyword evidence="3 7" id="KW-0028">Amino-acid biosynthesis</keyword>
<dbReference type="HAMAP" id="MF_00296">
    <property type="entry name" value="MetX_acyltransf"/>
    <property type="match status" value="1"/>
</dbReference>
<protein>
    <recommendedName>
        <fullName evidence="7">Homoserine O-acetyltransferase</fullName>
        <shortName evidence="7">HAT</shortName>
        <ecNumber evidence="7">2.3.1.31</ecNumber>
    </recommendedName>
    <alternativeName>
        <fullName evidence="7">Homoserine transacetylase</fullName>
        <shortName evidence="7">HTA</shortName>
    </alternativeName>
</protein>
<dbReference type="Proteomes" id="UP000231932">
    <property type="component" value="Chromosome"/>
</dbReference>
<dbReference type="EMBL" id="CP024955">
    <property type="protein sequence ID" value="ATY84321.1"/>
    <property type="molecule type" value="Genomic_DNA"/>
</dbReference>
<dbReference type="KEGG" id="kyr:CVV65_04620"/>
<sequence>MGHAFGVKGVVKVGPVTLDSGRVLDEVDIAYEAYGDPENARDRTILVCHALTGDAHAGNLDGQPGWWDGLIGPGRVLDTNRFYIVCSNVLGGCAGSTGPASPGPDGRPWGLRFPPITIRDMVEAQRLWLEKLGITHLYAVIGGSMGGMQALEWAVTYPDRVERCIPIATSARLSAMAIAYNDVMRLAIMNDPAWNGGDYYNGEKPAAGLALARMVGMITYRGPQLYNARFGRSVVGREEEDGPVDFEARFQVESYLRYQGEKLVRRFDANSYLYLIKAMDLHDIGRGRGGVAAAYARTEAEFLCIGIDSDMLYPAAEQIEIAEGLAATGKRVEYREIRSVYGHDAFLVEFQQMSAALSEFLNPAARSVYAPEG</sequence>
<evidence type="ECO:0000313" key="10">
    <source>
        <dbReference type="EMBL" id="ATY84321.1"/>
    </source>
</evidence>
<comment type="subunit">
    <text evidence="1 7">Homodimer.</text>
</comment>
<comment type="subcellular location">
    <subcellularLocation>
        <location evidence="7">Cytoplasm</location>
    </subcellularLocation>
</comment>
<dbReference type="PANTHER" id="PTHR32268">
    <property type="entry name" value="HOMOSERINE O-ACETYLTRANSFERASE"/>
    <property type="match status" value="1"/>
</dbReference>
<dbReference type="AlphaFoldDB" id="A0A2K8N4G0"/>
<evidence type="ECO:0000256" key="6">
    <source>
        <dbReference type="ARBA" id="ARBA00023315"/>
    </source>
</evidence>
<dbReference type="PANTHER" id="PTHR32268:SF11">
    <property type="entry name" value="HOMOSERINE O-ACETYLTRANSFERASE"/>
    <property type="match status" value="1"/>
</dbReference>
<dbReference type="GO" id="GO:0009086">
    <property type="term" value="P:methionine biosynthetic process"/>
    <property type="evidence" value="ECO:0007669"/>
    <property type="project" value="UniProtKB-UniRule"/>
</dbReference>
<keyword evidence="2 7" id="KW-0963">Cytoplasm</keyword>
<comment type="catalytic activity">
    <reaction evidence="7">
        <text>L-homoserine + acetyl-CoA = O-acetyl-L-homoserine + CoA</text>
        <dbReference type="Rhea" id="RHEA:13701"/>
        <dbReference type="ChEBI" id="CHEBI:57287"/>
        <dbReference type="ChEBI" id="CHEBI:57288"/>
        <dbReference type="ChEBI" id="CHEBI:57476"/>
        <dbReference type="ChEBI" id="CHEBI:57716"/>
        <dbReference type="EC" id="2.3.1.31"/>
    </reaction>
</comment>
<evidence type="ECO:0000256" key="4">
    <source>
        <dbReference type="ARBA" id="ARBA00022679"/>
    </source>
</evidence>
<dbReference type="Pfam" id="PF00561">
    <property type="entry name" value="Abhydrolase_1"/>
    <property type="match status" value="1"/>
</dbReference>
<evidence type="ECO:0000256" key="1">
    <source>
        <dbReference type="ARBA" id="ARBA00011738"/>
    </source>
</evidence>
<keyword evidence="6 7" id="KW-0012">Acyltransferase</keyword>
<dbReference type="InterPro" id="IPR008220">
    <property type="entry name" value="HAT_MetX-like"/>
</dbReference>
<gene>
    <name evidence="7" type="primary">metXA</name>
    <name evidence="10" type="ORF">CVV65_04620</name>
</gene>
<evidence type="ECO:0000256" key="3">
    <source>
        <dbReference type="ARBA" id="ARBA00022605"/>
    </source>
</evidence>
<comment type="similarity">
    <text evidence="7">Belongs to the AB hydrolase superfamily. MetX family.</text>
</comment>
<dbReference type="Gene3D" id="1.10.1740.110">
    <property type="match status" value="1"/>
</dbReference>
<dbReference type="OrthoDB" id="9800754at2"/>
<feature type="active site" evidence="7 8">
    <location>
        <position position="343"/>
    </location>
</feature>
<dbReference type="NCBIfam" id="TIGR01392">
    <property type="entry name" value="homoserO_Ac_trn"/>
    <property type="match status" value="1"/>
</dbReference>
<dbReference type="FunFam" id="1.10.1740.110:FF:000001">
    <property type="entry name" value="Homoserine O-acetyltransferase"/>
    <property type="match status" value="1"/>
</dbReference>
<dbReference type="EC" id="2.3.1.31" evidence="7"/>
<dbReference type="GO" id="GO:0004414">
    <property type="term" value="F:homoserine O-acetyltransferase activity"/>
    <property type="evidence" value="ECO:0007669"/>
    <property type="project" value="UniProtKB-UniRule"/>
</dbReference>
<feature type="binding site" evidence="7">
    <location>
        <position position="344"/>
    </location>
    <ligand>
        <name>substrate</name>
    </ligand>
</feature>
<name>A0A2K8N4G0_9BACL</name>
<evidence type="ECO:0000313" key="11">
    <source>
        <dbReference type="Proteomes" id="UP000231932"/>
    </source>
</evidence>
<comment type="function">
    <text evidence="7">Transfers an acetyl group from acetyl-CoA to L-homoserine, forming acetyl-L-homoserine.</text>
</comment>
<dbReference type="NCBIfam" id="NF001209">
    <property type="entry name" value="PRK00175.1"/>
    <property type="match status" value="1"/>
</dbReference>